<reference evidence="8 9" key="1">
    <citation type="submission" date="2014-08" db="EMBL/GenBank/DDBJ databases">
        <title>Chaperone-usher fimbriae in a diverse selection of Gallibacterium genomes.</title>
        <authorList>
            <person name="Kudirkiene E."/>
            <person name="Bager R.J."/>
            <person name="Johnson T.J."/>
            <person name="Bojesen A.M."/>
        </authorList>
    </citation>
    <scope>NUCLEOTIDE SEQUENCE [LARGE SCALE GENOMIC DNA]</scope>
    <source>
        <strain evidence="8 9">20558/3kl.</strain>
    </source>
</reference>
<dbReference type="CDD" id="cd08232">
    <property type="entry name" value="idonate-5-DH"/>
    <property type="match status" value="1"/>
</dbReference>
<comment type="cofactor">
    <cofactor evidence="1">
        <name>Zn(2+)</name>
        <dbReference type="ChEBI" id="CHEBI:29105"/>
    </cofactor>
</comment>
<dbReference type="PANTHER" id="PTHR43161:SF9">
    <property type="entry name" value="SORBITOL DEHYDROGENASE"/>
    <property type="match status" value="1"/>
</dbReference>
<feature type="domain" description="Alcohol dehydrogenase-like C-terminal" evidence="6">
    <location>
        <begin position="182"/>
        <end position="307"/>
    </location>
</feature>
<dbReference type="EMBL" id="JPXS01000034">
    <property type="protein sequence ID" value="KGQ31298.1"/>
    <property type="molecule type" value="Genomic_DNA"/>
</dbReference>
<dbReference type="GO" id="GO:0016491">
    <property type="term" value="F:oxidoreductase activity"/>
    <property type="evidence" value="ECO:0007669"/>
    <property type="project" value="UniProtKB-KW"/>
</dbReference>
<dbReference type="InterPro" id="IPR013149">
    <property type="entry name" value="ADH-like_C"/>
</dbReference>
<keyword evidence="3" id="KW-0479">Metal-binding</keyword>
<dbReference type="InterPro" id="IPR013154">
    <property type="entry name" value="ADH-like_N"/>
</dbReference>
<organism evidence="8 9">
    <name type="scientific">Gallibacterium anatis</name>
    <dbReference type="NCBI Taxonomy" id="750"/>
    <lineage>
        <taxon>Bacteria</taxon>
        <taxon>Pseudomonadati</taxon>
        <taxon>Pseudomonadota</taxon>
        <taxon>Gammaproteobacteria</taxon>
        <taxon>Pasteurellales</taxon>
        <taxon>Pasteurellaceae</taxon>
        <taxon>Gallibacterium</taxon>
    </lineage>
</organism>
<dbReference type="AlphaFoldDB" id="A0A0A2XGM6"/>
<evidence type="ECO:0000256" key="1">
    <source>
        <dbReference type="ARBA" id="ARBA00001947"/>
    </source>
</evidence>
<evidence type="ECO:0000256" key="4">
    <source>
        <dbReference type="ARBA" id="ARBA00022833"/>
    </source>
</evidence>
<dbReference type="SUPFAM" id="SSF51735">
    <property type="entry name" value="NAD(P)-binding Rossmann-fold domains"/>
    <property type="match status" value="1"/>
</dbReference>
<keyword evidence="5" id="KW-0560">Oxidoreductase</keyword>
<proteinExistence type="inferred from homology"/>
<evidence type="ECO:0000256" key="5">
    <source>
        <dbReference type="ARBA" id="ARBA00023002"/>
    </source>
</evidence>
<sequence>MTTHTIKTKSCVIYGAKDIHIEEQNLSYTDDDIIVKVEFGGICGSDIHYYHEGRAGLSIIKHPMIIGHEFAGTVYYAPKNSHLKIGQKVAVNPSQPCQHCDFCLRGEQNHCLTMRFMGSAQYNPHIQGGFSQYVKVTESQCYPHKTTSKIMAFAEPLSVAIHAINNAGNIVGKKILVTGAGPIGCLIASAAKAAGASEVTVSDLTENSRALALKMGADQAIDARDNAIFEQFSKNKGYFDVVIEASGAAPAIISSVQVTKPKGTIVQVGMGVNLSQYPVDQSIVKEISWKGSFRFIDEFSTAVSWLEQGIIDPLPLVTSSYSIDQAEQALITAADKNISSKVQINFA</sequence>
<name>A0A0A2XGM6_9PAST</name>
<dbReference type="GO" id="GO:0046872">
    <property type="term" value="F:metal ion binding"/>
    <property type="evidence" value="ECO:0007669"/>
    <property type="project" value="UniProtKB-KW"/>
</dbReference>
<dbReference type="PANTHER" id="PTHR43161">
    <property type="entry name" value="SORBITOL DEHYDROGENASE"/>
    <property type="match status" value="1"/>
</dbReference>
<dbReference type="Pfam" id="PF08240">
    <property type="entry name" value="ADH_N"/>
    <property type="match status" value="1"/>
</dbReference>
<evidence type="ECO:0000313" key="8">
    <source>
        <dbReference type="EMBL" id="KGQ31298.1"/>
    </source>
</evidence>
<evidence type="ECO:0000256" key="3">
    <source>
        <dbReference type="ARBA" id="ARBA00022723"/>
    </source>
</evidence>
<comment type="caution">
    <text evidence="8">The sequence shown here is derived from an EMBL/GenBank/DDBJ whole genome shotgun (WGS) entry which is preliminary data.</text>
</comment>
<dbReference type="Proteomes" id="UP000030526">
    <property type="component" value="Unassembled WGS sequence"/>
</dbReference>
<gene>
    <name evidence="8" type="ORF">JP32_06910</name>
</gene>
<dbReference type="InterPro" id="IPR011032">
    <property type="entry name" value="GroES-like_sf"/>
</dbReference>
<dbReference type="RefSeq" id="WP_039084123.1">
    <property type="nucleotide sequence ID" value="NZ_JPXS01000034.1"/>
</dbReference>
<comment type="similarity">
    <text evidence="2">Belongs to the zinc-containing alcohol dehydrogenase family.</text>
</comment>
<dbReference type="InterPro" id="IPR036291">
    <property type="entry name" value="NAD(P)-bd_dom_sf"/>
</dbReference>
<dbReference type="NCBIfam" id="NF007375">
    <property type="entry name" value="PRK09880.1"/>
    <property type="match status" value="1"/>
</dbReference>
<dbReference type="SUPFAM" id="SSF50129">
    <property type="entry name" value="GroES-like"/>
    <property type="match status" value="1"/>
</dbReference>
<dbReference type="Pfam" id="PF00107">
    <property type="entry name" value="ADH_zinc_N"/>
    <property type="match status" value="1"/>
</dbReference>
<dbReference type="Gene3D" id="3.40.50.720">
    <property type="entry name" value="NAD(P)-binding Rossmann-like Domain"/>
    <property type="match status" value="1"/>
</dbReference>
<evidence type="ECO:0000259" key="7">
    <source>
        <dbReference type="Pfam" id="PF08240"/>
    </source>
</evidence>
<keyword evidence="4" id="KW-0862">Zinc</keyword>
<evidence type="ECO:0000313" key="9">
    <source>
        <dbReference type="Proteomes" id="UP000030526"/>
    </source>
</evidence>
<accession>A0A0A2XGM6</accession>
<evidence type="ECO:0000256" key="2">
    <source>
        <dbReference type="ARBA" id="ARBA00008072"/>
    </source>
</evidence>
<protein>
    <submittedName>
        <fullName evidence="8">L-idonate 5-dehydrogenase</fullName>
    </submittedName>
</protein>
<feature type="domain" description="Alcohol dehydrogenase-like N-terminal" evidence="7">
    <location>
        <begin position="30"/>
        <end position="143"/>
    </location>
</feature>
<evidence type="ECO:0000259" key="6">
    <source>
        <dbReference type="Pfam" id="PF00107"/>
    </source>
</evidence>
<dbReference type="Gene3D" id="3.90.180.10">
    <property type="entry name" value="Medium-chain alcohol dehydrogenases, catalytic domain"/>
    <property type="match status" value="1"/>
</dbReference>